<comment type="caution">
    <text evidence="10">The sequence shown here is derived from an EMBL/GenBank/DDBJ whole genome shotgun (WGS) entry which is preliminary data.</text>
</comment>
<evidence type="ECO:0000313" key="10">
    <source>
        <dbReference type="EMBL" id="NYA69627.1"/>
    </source>
</evidence>
<evidence type="ECO:0000313" key="11">
    <source>
        <dbReference type="Proteomes" id="UP000535020"/>
    </source>
</evidence>
<evidence type="ECO:0000256" key="7">
    <source>
        <dbReference type="ARBA" id="ARBA00022840"/>
    </source>
</evidence>
<dbReference type="PROSITE" id="PS50109">
    <property type="entry name" value="HIS_KIN"/>
    <property type="match status" value="1"/>
</dbReference>
<evidence type="ECO:0000256" key="3">
    <source>
        <dbReference type="ARBA" id="ARBA00022553"/>
    </source>
</evidence>
<proteinExistence type="predicted"/>
<dbReference type="InterPro" id="IPR011990">
    <property type="entry name" value="TPR-like_helical_dom_sf"/>
</dbReference>
<comment type="catalytic activity">
    <reaction evidence="1">
        <text>ATP + protein L-histidine = ADP + protein N-phospho-L-histidine.</text>
        <dbReference type="EC" id="2.7.13.3"/>
    </reaction>
</comment>
<evidence type="ECO:0000256" key="1">
    <source>
        <dbReference type="ARBA" id="ARBA00000085"/>
    </source>
</evidence>
<dbReference type="PANTHER" id="PTHR41523">
    <property type="entry name" value="TWO-COMPONENT SYSTEM SENSOR PROTEIN"/>
    <property type="match status" value="1"/>
</dbReference>
<organism evidence="10 11">
    <name type="scientific">Flavobacterium agri</name>
    <dbReference type="NCBI Taxonomy" id="2743471"/>
    <lineage>
        <taxon>Bacteria</taxon>
        <taxon>Pseudomonadati</taxon>
        <taxon>Bacteroidota</taxon>
        <taxon>Flavobacteriia</taxon>
        <taxon>Flavobacteriales</taxon>
        <taxon>Flavobacteriaceae</taxon>
        <taxon>Flavobacterium</taxon>
    </lineage>
</organism>
<dbReference type="SUPFAM" id="SSF55874">
    <property type="entry name" value="ATPase domain of HSP90 chaperone/DNA topoisomerase II/histidine kinase"/>
    <property type="match status" value="1"/>
</dbReference>
<dbReference type="GO" id="GO:0005524">
    <property type="term" value="F:ATP binding"/>
    <property type="evidence" value="ECO:0007669"/>
    <property type="project" value="UniProtKB-KW"/>
</dbReference>
<evidence type="ECO:0000259" key="9">
    <source>
        <dbReference type="PROSITE" id="PS50109"/>
    </source>
</evidence>
<dbReference type="Pfam" id="PF13581">
    <property type="entry name" value="HATPase_c_2"/>
    <property type="match status" value="1"/>
</dbReference>
<keyword evidence="8" id="KW-0472">Membrane</keyword>
<dbReference type="Pfam" id="PF07568">
    <property type="entry name" value="HisKA_2"/>
    <property type="match status" value="1"/>
</dbReference>
<dbReference type="PANTHER" id="PTHR41523:SF8">
    <property type="entry name" value="ETHYLENE RESPONSE SENSOR PROTEIN"/>
    <property type="match status" value="1"/>
</dbReference>
<evidence type="ECO:0000256" key="8">
    <source>
        <dbReference type="SAM" id="Phobius"/>
    </source>
</evidence>
<dbReference type="AlphaFoldDB" id="A0A7Y8XZ67"/>
<dbReference type="InterPro" id="IPR005467">
    <property type="entry name" value="His_kinase_dom"/>
</dbReference>
<keyword evidence="8" id="KW-0812">Transmembrane</keyword>
<evidence type="ECO:0000256" key="4">
    <source>
        <dbReference type="ARBA" id="ARBA00022679"/>
    </source>
</evidence>
<dbReference type="SUPFAM" id="SSF48452">
    <property type="entry name" value="TPR-like"/>
    <property type="match status" value="2"/>
</dbReference>
<reference evidence="10 11" key="1">
    <citation type="submission" date="2020-07" db="EMBL/GenBank/DDBJ databases">
        <authorList>
            <person name="Sun Q."/>
        </authorList>
    </citation>
    <scope>NUCLEOTIDE SEQUENCE [LARGE SCALE GENOMIC DNA]</scope>
    <source>
        <strain evidence="10 11">MAH-1</strain>
    </source>
</reference>
<sequence>MSRILLPIIFWIGAVSFVFCQNADSLSNKELRKLLVKTKPDSTQVDVLLRLGGNYFSESNKIAKPKALDSSFFYTKKAEKLSEELHYKTGLGKGYTLLSRINKRKARHENVAERQRIYAQAEELAQKAVDLFEPHQKSQLADAYMGLFYAKINLREAPEVAMTAQKAADLYRSEHEFKKQAYAMSRAAEFIAKAGRMQEGLDLFKKSLDVYAMIEEEKVQFVYAWMSILYDTMGQYDAAVDYGLRAMRLAEKYSDDSQDAVMIYNYAGIANFHVRDVDRALQSFSKAHEISLLYNDFGATMQLEGNILELYMQSQRKDEALMFLKNIDRHFNRLPPEYQMITRSVLIRNFLTLKDYEGAGKYIEMAISESDGLAPDAVGQESLYPPIIEYLYATKQYERARSYGQRYKKFNAKIKSPEIEASIAHLFFRLDSIKGDYETSLAHLKKEMAIRETMLNKEKTKQVAEMQVKYETEKKEKSLLQLHRKNEIQQAHISKATQMRNIGLGAIGLLLMIVFFVYRRYRINRRIKNEIGLKNDTLQSLLKEKEWLLKEIHHRVKNNLQVVMSLLNTQSHFLKDEKAKAAIANSQHRIHSMSLIHKKLYQSDTMTTVDMRLYIKELVEYFKATFDTGQRIRFVTEVDPVELDTTKAVPLGLILNEAVTNAIKHAFPDDAAGTISISLKNENDLIKLEIKDDGIGIPDYSPEKELPSLGMRLIKGFGKELGGNLLFETASGVKISVSFRNAIKPIPQELVEENLSTAIDQSATT</sequence>
<keyword evidence="3" id="KW-0597">Phosphoprotein</keyword>
<evidence type="ECO:0000256" key="6">
    <source>
        <dbReference type="ARBA" id="ARBA00022777"/>
    </source>
</evidence>
<dbReference type="SMART" id="SM00387">
    <property type="entry name" value="HATPase_c"/>
    <property type="match status" value="1"/>
</dbReference>
<keyword evidence="11" id="KW-1185">Reference proteome</keyword>
<feature type="transmembrane region" description="Helical" evidence="8">
    <location>
        <begin position="499"/>
        <end position="518"/>
    </location>
</feature>
<accession>A0A7Y8XZ67</accession>
<dbReference type="InterPro" id="IPR003594">
    <property type="entry name" value="HATPase_dom"/>
</dbReference>
<gene>
    <name evidence="10" type="ORF">HZF10_01750</name>
</gene>
<protein>
    <recommendedName>
        <fullName evidence="2">histidine kinase</fullName>
        <ecNumber evidence="2">2.7.13.3</ecNumber>
    </recommendedName>
</protein>
<keyword evidence="6" id="KW-0418">Kinase</keyword>
<dbReference type="EC" id="2.7.13.3" evidence="2"/>
<keyword evidence="8" id="KW-1133">Transmembrane helix</keyword>
<dbReference type="Proteomes" id="UP000535020">
    <property type="component" value="Unassembled WGS sequence"/>
</dbReference>
<dbReference type="Gene3D" id="3.30.450.20">
    <property type="entry name" value="PAS domain"/>
    <property type="match status" value="1"/>
</dbReference>
<dbReference type="InterPro" id="IPR011495">
    <property type="entry name" value="Sig_transdc_His_kin_sub2_dim/P"/>
</dbReference>
<name>A0A7Y8XZ67_9FLAO</name>
<dbReference type="GO" id="GO:0004673">
    <property type="term" value="F:protein histidine kinase activity"/>
    <property type="evidence" value="ECO:0007669"/>
    <property type="project" value="UniProtKB-EC"/>
</dbReference>
<keyword evidence="5" id="KW-0547">Nucleotide-binding</keyword>
<feature type="domain" description="Histidine kinase" evidence="9">
    <location>
        <begin position="551"/>
        <end position="743"/>
    </location>
</feature>
<dbReference type="Gene3D" id="3.30.565.10">
    <property type="entry name" value="Histidine kinase-like ATPase, C-terminal domain"/>
    <property type="match status" value="1"/>
</dbReference>
<dbReference type="Gene3D" id="1.25.40.10">
    <property type="entry name" value="Tetratricopeptide repeat domain"/>
    <property type="match status" value="2"/>
</dbReference>
<keyword evidence="7 10" id="KW-0067">ATP-binding</keyword>
<evidence type="ECO:0000256" key="5">
    <source>
        <dbReference type="ARBA" id="ARBA00022741"/>
    </source>
</evidence>
<dbReference type="InterPro" id="IPR036890">
    <property type="entry name" value="HATPase_C_sf"/>
</dbReference>
<evidence type="ECO:0000256" key="2">
    <source>
        <dbReference type="ARBA" id="ARBA00012438"/>
    </source>
</evidence>
<dbReference type="RefSeq" id="WP_176004451.1">
    <property type="nucleotide sequence ID" value="NZ_JABWMI010000003.1"/>
</dbReference>
<keyword evidence="4" id="KW-0808">Transferase</keyword>
<dbReference type="EMBL" id="JACBJI010000001">
    <property type="protein sequence ID" value="NYA69627.1"/>
    <property type="molecule type" value="Genomic_DNA"/>
</dbReference>